<gene>
    <name evidence="1" type="ORF">PS718_02238</name>
</gene>
<dbReference type="RefSeq" id="WP_150602875.1">
    <property type="nucleotide sequence ID" value="NZ_CABVHX010000007.1"/>
</dbReference>
<name>A0A5E7BSN5_PSEFL</name>
<reference evidence="1 2" key="1">
    <citation type="submission" date="2019-09" db="EMBL/GenBank/DDBJ databases">
        <authorList>
            <person name="Chandra G."/>
            <person name="Truman W A."/>
        </authorList>
    </citation>
    <scope>NUCLEOTIDE SEQUENCE [LARGE SCALE GENOMIC DNA]</scope>
    <source>
        <strain evidence="1">PS718</strain>
    </source>
</reference>
<dbReference type="Proteomes" id="UP000325375">
    <property type="component" value="Unassembled WGS sequence"/>
</dbReference>
<sequence>MPYGEQLSIHPCEVKPSLQPLQASIGRLIICIRATEKARKAALEARKNLLVYQHLVMADNKKARQTYLRDVYPQELKTIGVTLTTLRARMHNIAIVEDNGIYVSLAGSKEKMFDILVGDDAFERIVGGEGLLRPVYVKKRGILSEQEKHYVKDHFRRFTRRYAYVEKPWDVFEILLRDQALRGKNVPDLGGDPRKKNASVAQKYDFAESVHDHARMSIRELAFVNQEDGSTVQRGLPLGSTPKALHGNEGYRFGRFDGVLLQVDLARISEHEDYLLLNLYCFDAQRITAQNPTLGLITYNVRAKEAGIVRKGVKAKASAEQSKEHTDASTQKNRELLLLTLPLSAISSVCFHSELKLHTHGDRVRKLIAEVGGAVNVPVFHVPHCATFEEELFPND</sequence>
<dbReference type="EMBL" id="CABVHX010000007">
    <property type="protein sequence ID" value="VVN95492.1"/>
    <property type="molecule type" value="Genomic_DNA"/>
</dbReference>
<accession>A0A5E7BSN5</accession>
<evidence type="ECO:0000313" key="2">
    <source>
        <dbReference type="Proteomes" id="UP000325375"/>
    </source>
</evidence>
<protein>
    <submittedName>
        <fullName evidence="1">Uncharacterized protein</fullName>
    </submittedName>
</protein>
<evidence type="ECO:0000313" key="1">
    <source>
        <dbReference type="EMBL" id="VVN95492.1"/>
    </source>
</evidence>
<organism evidence="1 2">
    <name type="scientific">Pseudomonas fluorescens</name>
    <dbReference type="NCBI Taxonomy" id="294"/>
    <lineage>
        <taxon>Bacteria</taxon>
        <taxon>Pseudomonadati</taxon>
        <taxon>Pseudomonadota</taxon>
        <taxon>Gammaproteobacteria</taxon>
        <taxon>Pseudomonadales</taxon>
        <taxon>Pseudomonadaceae</taxon>
        <taxon>Pseudomonas</taxon>
    </lineage>
</organism>
<dbReference type="AlphaFoldDB" id="A0A5E7BSN5"/>
<proteinExistence type="predicted"/>